<dbReference type="PROSITE" id="PS50853">
    <property type="entry name" value="FN3"/>
    <property type="match status" value="2"/>
</dbReference>
<dbReference type="PANTHER" id="PTHR39576">
    <property type="entry name" value="ATTACHING AND EFFACING PROTEIN HOMOLOG-RELATED-RELATED"/>
    <property type="match status" value="1"/>
</dbReference>
<keyword evidence="2" id="KW-0812">Transmembrane</keyword>
<comment type="similarity">
    <text evidence="1">Belongs to the intimin/invasin family.</text>
</comment>
<name>A0A1F7SK81_9BACT</name>
<evidence type="ECO:0000259" key="3">
    <source>
        <dbReference type="PROSITE" id="PS50853"/>
    </source>
</evidence>
<keyword evidence="2" id="KW-1133">Transmembrane helix</keyword>
<dbReference type="SUPFAM" id="SSF49265">
    <property type="entry name" value="Fibronectin type III"/>
    <property type="match status" value="2"/>
</dbReference>
<dbReference type="GO" id="GO:0009279">
    <property type="term" value="C:cell outer membrane"/>
    <property type="evidence" value="ECO:0007669"/>
    <property type="project" value="TreeGrafter"/>
</dbReference>
<dbReference type="Pfam" id="PF09134">
    <property type="entry name" value="Invasin_D3"/>
    <property type="match status" value="1"/>
</dbReference>
<dbReference type="Pfam" id="PF02369">
    <property type="entry name" value="Big_1"/>
    <property type="match status" value="2"/>
</dbReference>
<dbReference type="InterPro" id="IPR051715">
    <property type="entry name" value="Intimin-Invasin_domain"/>
</dbReference>
<keyword evidence="2" id="KW-0472">Membrane</keyword>
<gene>
    <name evidence="5" type="ORF">A3G31_05305</name>
</gene>
<evidence type="ECO:0000256" key="2">
    <source>
        <dbReference type="SAM" id="Phobius"/>
    </source>
</evidence>
<proteinExistence type="inferred from homology"/>
<dbReference type="SUPFAM" id="SSF49373">
    <property type="entry name" value="Invasin/intimin cell-adhesion fragments"/>
    <property type="match status" value="5"/>
</dbReference>
<dbReference type="EMBL" id="MGDI01000016">
    <property type="protein sequence ID" value="OGL54180.1"/>
    <property type="molecule type" value="Genomic_DNA"/>
</dbReference>
<feature type="domain" description="Big-1" evidence="4">
    <location>
        <begin position="37"/>
        <end position="129"/>
    </location>
</feature>
<dbReference type="CDD" id="cd00063">
    <property type="entry name" value="FN3"/>
    <property type="match status" value="2"/>
</dbReference>
<dbReference type="InterPro" id="IPR003344">
    <property type="entry name" value="Big_1_dom"/>
</dbReference>
<dbReference type="InterPro" id="IPR015217">
    <property type="entry name" value="Invasin_dom_3"/>
</dbReference>
<dbReference type="SMART" id="SM00060">
    <property type="entry name" value="FN3"/>
    <property type="match status" value="4"/>
</dbReference>
<evidence type="ECO:0000256" key="1">
    <source>
        <dbReference type="ARBA" id="ARBA00010116"/>
    </source>
</evidence>
<dbReference type="AlphaFoldDB" id="A0A1F7SK81"/>
<dbReference type="InterPro" id="IPR036116">
    <property type="entry name" value="FN3_sf"/>
</dbReference>
<feature type="domain" description="Big-1" evidence="4">
    <location>
        <begin position="237"/>
        <end position="326"/>
    </location>
</feature>
<dbReference type="InterPro" id="IPR003961">
    <property type="entry name" value="FN3_dom"/>
</dbReference>
<feature type="domain" description="Big-1" evidence="4">
    <location>
        <begin position="545"/>
        <end position="651"/>
    </location>
</feature>
<protein>
    <recommendedName>
        <fullName evidence="7">Intimin</fullName>
    </recommendedName>
</protein>
<dbReference type="Proteomes" id="UP000178082">
    <property type="component" value="Unassembled WGS sequence"/>
</dbReference>
<accession>A0A1F7SK81</accession>
<dbReference type="Gene3D" id="2.60.40.10">
    <property type="entry name" value="Immunoglobulins"/>
    <property type="match status" value="9"/>
</dbReference>
<comment type="caution">
    <text evidence="5">The sequence shown here is derived from an EMBL/GenBank/DDBJ whole genome shotgun (WGS) entry which is preliminary data.</text>
</comment>
<feature type="transmembrane region" description="Helical" evidence="2">
    <location>
        <begin position="7"/>
        <end position="25"/>
    </location>
</feature>
<evidence type="ECO:0000313" key="6">
    <source>
        <dbReference type="Proteomes" id="UP000178082"/>
    </source>
</evidence>
<evidence type="ECO:0000259" key="4">
    <source>
        <dbReference type="PROSITE" id="PS51127"/>
    </source>
</evidence>
<feature type="domain" description="Fibronectin type-III" evidence="3">
    <location>
        <begin position="1056"/>
        <end position="1149"/>
    </location>
</feature>
<feature type="domain" description="Big-1" evidence="4">
    <location>
        <begin position="332"/>
        <end position="437"/>
    </location>
</feature>
<dbReference type="PANTHER" id="PTHR39576:SF2">
    <property type="entry name" value="ATTACHING AND EFFACING PROTEIN HOMOLOG-RELATED"/>
    <property type="match status" value="1"/>
</dbReference>
<evidence type="ECO:0000313" key="5">
    <source>
        <dbReference type="EMBL" id="OGL54180.1"/>
    </source>
</evidence>
<sequence length="1250" mass="130845">MLSKSKNISFFIIAIIFFMSGLFFFESSLYAQTQKYILNLSVKPKIIKGDGSDEATMTAKVTNFKKIPVSGVTVLFSIISGEGTLSEESATTDDDGIATTSLTSTTAGNLYVRANIEDARLRGKRVVRIRITKSPTTSTFNLTLSAEPTSIQADGESASTIKALLRNNVNNPVVGVPVTFETTQGIITGFAVTDTSGIATATLTSDTTAGTVTITAKYKGTSKTTTVEFTEITESVTMTVKANPKTIQADGASTSTITVLLRNSKNNPVQGATVSFEADHGVIPSSAVTNSSGVATVALTSDDFNGDVTVIAKYNDIEKPVTVKFVVAGLFKLSLSLSTNTIPSDGTTATITAILTDSANNPIVGKTVKFSNALDVDGDGTISAGDTLDYATLSASTGTTDSDGKVTGITVTSSNTGTVVIKAEVDEVVDNEILKIVAPSEVKSVAVTTDDTKILVGGETTTITATFQNVPSGTATFTTTLGYFTSSTVIPIDVVINSGIATATLASGNKTGVAEIKVSALVDATTGERIEGSVFVKISANTAATIELSSSPNNIPINVGESTITARVRDASGNPVSGVLVGFEIVNSPGGTGPNDTSQLSAASAITDDDGIATVTFIAGALETPTFNGVRIDAFLTDDTSIKDTTYLTISGKPSFISITYSEAPTINEDDSLSVPVTALVSDIHGNPVADGTPVSLGLVITRLARAGDGAVIGDFSGSEILNSEDINQNSALDSGEDINNNGFLDFIEDVNGNGLLDDGEDLDGNNKLNRSETLEEVGVLITPASATTENGVAKAELKYGQSLMEKYQVLITAEAGGVINSQYLVLPHTLREIHIEGTTDKTKLVPTDQTAFIVSDTTNNAIPPAGPTELTAILISAGRVSLDWTDNSNNETGFEIERSTTSGSGFVQIADSSDVGPNTTSFIDSTASVGTIYFYRVRAVNTNGNSSYSNEASTLAVKINPPSSLAAYGASSNQVLLVWTDNSDNETGFIIEKASFDGTFINAFEEIAKVGKDVTYYRDGKISPAFTYFYRVKAFSETDASLYSNEASHRLAAFAPSNLIATVFSATQNDLTWNDNSSNETGFEIERSESFWSGFAKIGTNTANDTTYSDTTAVANTTYYYRVRATTSGGGVSGYSNVISPTGPTINPPSGLVATGYYSAGPPVVRGTTLTWTDNSTNEVGFVIEEKTLNSPYYTETLWVPATLPASGTGAMTITVVGLSEASQHFYRIRAFNGSTVSDYSNEDGAVVP</sequence>
<feature type="domain" description="Big-1" evidence="4">
    <location>
        <begin position="141"/>
        <end position="230"/>
    </location>
</feature>
<reference evidence="5 6" key="1">
    <citation type="journal article" date="2016" name="Nat. Commun.">
        <title>Thousands of microbial genomes shed light on interconnected biogeochemical processes in an aquifer system.</title>
        <authorList>
            <person name="Anantharaman K."/>
            <person name="Brown C.T."/>
            <person name="Hug L.A."/>
            <person name="Sharon I."/>
            <person name="Castelle C.J."/>
            <person name="Probst A.J."/>
            <person name="Thomas B.C."/>
            <person name="Singh A."/>
            <person name="Wilkins M.J."/>
            <person name="Karaoz U."/>
            <person name="Brodie E.L."/>
            <person name="Williams K.H."/>
            <person name="Hubbard S.S."/>
            <person name="Banfield J.F."/>
        </authorList>
    </citation>
    <scope>NUCLEOTIDE SEQUENCE [LARGE SCALE GENOMIC DNA]</scope>
</reference>
<dbReference type="InterPro" id="IPR008964">
    <property type="entry name" value="Invasin/intimin_cell_adhesion"/>
</dbReference>
<evidence type="ECO:0008006" key="7">
    <source>
        <dbReference type="Google" id="ProtNLM"/>
    </source>
</evidence>
<dbReference type="PROSITE" id="PS51127">
    <property type="entry name" value="BIG1"/>
    <property type="match status" value="5"/>
</dbReference>
<dbReference type="STRING" id="1817883.A3G31_05305"/>
<dbReference type="SMART" id="SM00634">
    <property type="entry name" value="BID_1"/>
    <property type="match status" value="5"/>
</dbReference>
<organism evidence="5 6">
    <name type="scientific">Candidatus Schekmanbacteria bacterium RIFCSPLOWO2_12_FULL_38_15</name>
    <dbReference type="NCBI Taxonomy" id="1817883"/>
    <lineage>
        <taxon>Bacteria</taxon>
        <taxon>Candidatus Schekmaniibacteriota</taxon>
    </lineage>
</organism>
<dbReference type="InterPro" id="IPR013783">
    <property type="entry name" value="Ig-like_fold"/>
</dbReference>
<feature type="domain" description="Fibronectin type-III" evidence="3">
    <location>
        <begin position="867"/>
        <end position="963"/>
    </location>
</feature>